<name>A0A0D6MP20_9PROT</name>
<reference evidence="1 2" key="1">
    <citation type="submission" date="2012-10" db="EMBL/GenBank/DDBJ databases">
        <title>Genome sequencing of Tanticharoenia sakaeratensis NBRC 103193.</title>
        <authorList>
            <person name="Azuma Y."/>
            <person name="Hadano H."/>
            <person name="Hirakawa H."/>
            <person name="Matsushita K."/>
        </authorList>
    </citation>
    <scope>NUCLEOTIDE SEQUENCE [LARGE SCALE GENOMIC DNA]</scope>
    <source>
        <strain evidence="1 2">NBRC 103193</strain>
    </source>
</reference>
<dbReference type="EMBL" id="BALE01000040">
    <property type="protein sequence ID" value="GAN55191.1"/>
    <property type="molecule type" value="Genomic_DNA"/>
</dbReference>
<organism evidence="1 2">
    <name type="scientific">Tanticharoenia sakaeratensis NBRC 103193</name>
    <dbReference type="NCBI Taxonomy" id="1231623"/>
    <lineage>
        <taxon>Bacteria</taxon>
        <taxon>Pseudomonadati</taxon>
        <taxon>Pseudomonadota</taxon>
        <taxon>Alphaproteobacteria</taxon>
        <taxon>Acetobacterales</taxon>
        <taxon>Acetobacteraceae</taxon>
        <taxon>Tanticharoenia</taxon>
    </lineage>
</organism>
<evidence type="ECO:0008006" key="3">
    <source>
        <dbReference type="Google" id="ProtNLM"/>
    </source>
</evidence>
<proteinExistence type="predicted"/>
<comment type="caution">
    <text evidence="1">The sequence shown here is derived from an EMBL/GenBank/DDBJ whole genome shotgun (WGS) entry which is preliminary data.</text>
</comment>
<evidence type="ECO:0000313" key="2">
    <source>
        <dbReference type="Proteomes" id="UP000032679"/>
    </source>
</evidence>
<sequence>MSTSVSAMPAIPQYLADIKDETKAANAYARTSPQTQGDLAAFQKVAPDIQSAQDLLGNYRALNVVLSAYGLSSLSGQTAVVRDLLTQSPTSSSSLAAKSGNAAWKSFAEAFSSWSPSPFSSSSTVDAISQKYVTAQFEQNAQTETPGLGNALYFTRAMQGVTSLQQIMGDSTLLKVAETVAGFDPTQFGALDYNEQVRLLTPKINMSDFSTPAGIQKYAEQYLAILQFQPEATTTPATMLSLYGASSDNNSIVSLFTGSGSGTSLLSLFS</sequence>
<keyword evidence="2" id="KW-1185">Reference proteome</keyword>
<evidence type="ECO:0000313" key="1">
    <source>
        <dbReference type="EMBL" id="GAN55191.1"/>
    </source>
</evidence>
<accession>A0A0D6MP20</accession>
<dbReference type="AlphaFoldDB" id="A0A0D6MP20"/>
<dbReference type="SUPFAM" id="SSF158837">
    <property type="entry name" value="AGR C 984p-like"/>
    <property type="match status" value="1"/>
</dbReference>
<dbReference type="RefSeq" id="WP_048850134.1">
    <property type="nucleotide sequence ID" value="NZ_BALE01000040.1"/>
</dbReference>
<dbReference type="InterPro" id="IPR010626">
    <property type="entry name" value="DUF1217"/>
</dbReference>
<dbReference type="InterPro" id="IPR023157">
    <property type="entry name" value="AGR-C-984p-like_sf"/>
</dbReference>
<protein>
    <recommendedName>
        <fullName evidence="3">DUF1217 domain-containing protein</fullName>
    </recommendedName>
</protein>
<gene>
    <name evidence="1" type="ORF">Tasa_040_013</name>
</gene>
<dbReference type="Proteomes" id="UP000032679">
    <property type="component" value="Unassembled WGS sequence"/>
</dbReference>
<dbReference type="STRING" id="1231623.Tasa_040_013"/>
<dbReference type="Pfam" id="PF06748">
    <property type="entry name" value="DUF1217"/>
    <property type="match status" value="1"/>
</dbReference>
<dbReference type="OrthoDB" id="7824597at2"/>
<dbReference type="Gene3D" id="1.10.3700.10">
    <property type="entry name" value="AGR C 984p-like"/>
    <property type="match status" value="1"/>
</dbReference>